<dbReference type="Gene3D" id="2.30.29.30">
    <property type="entry name" value="Pleckstrin-homology domain (PH domain)/Phosphotyrosine-binding domain (PTB)"/>
    <property type="match status" value="1"/>
</dbReference>
<dbReference type="Pfam" id="PF08911">
    <property type="entry name" value="NUP50"/>
    <property type="match status" value="1"/>
</dbReference>
<feature type="compositionally biased region" description="Low complexity" evidence="8">
    <location>
        <begin position="944"/>
        <end position="959"/>
    </location>
</feature>
<feature type="compositionally biased region" description="Polar residues" evidence="8">
    <location>
        <begin position="960"/>
        <end position="970"/>
    </location>
</feature>
<dbReference type="InterPro" id="IPR000156">
    <property type="entry name" value="Ran_bind_dom"/>
</dbReference>
<feature type="compositionally biased region" description="Polar residues" evidence="8">
    <location>
        <begin position="529"/>
        <end position="540"/>
    </location>
</feature>
<dbReference type="PROSITE" id="PS50196">
    <property type="entry name" value="RANBD1"/>
    <property type="match status" value="1"/>
</dbReference>
<feature type="compositionally biased region" description="Low complexity" evidence="8">
    <location>
        <begin position="251"/>
        <end position="264"/>
    </location>
</feature>
<feature type="compositionally biased region" description="Polar residues" evidence="8">
    <location>
        <begin position="672"/>
        <end position="701"/>
    </location>
</feature>
<dbReference type="GO" id="GO:0005643">
    <property type="term" value="C:nuclear pore"/>
    <property type="evidence" value="ECO:0007669"/>
    <property type="project" value="UniProtKB-SubCell"/>
</dbReference>
<feature type="compositionally biased region" description="Low complexity" evidence="8">
    <location>
        <begin position="431"/>
        <end position="442"/>
    </location>
</feature>
<feature type="compositionally biased region" description="Polar residues" evidence="8">
    <location>
        <begin position="1004"/>
        <end position="1021"/>
    </location>
</feature>
<feature type="compositionally biased region" description="Polar residues" evidence="8">
    <location>
        <begin position="919"/>
        <end position="938"/>
    </location>
</feature>
<evidence type="ECO:0000256" key="4">
    <source>
        <dbReference type="ARBA" id="ARBA00022927"/>
    </source>
</evidence>
<evidence type="ECO:0000256" key="6">
    <source>
        <dbReference type="ARBA" id="ARBA00023132"/>
    </source>
</evidence>
<feature type="compositionally biased region" description="Low complexity" evidence="8">
    <location>
        <begin position="178"/>
        <end position="191"/>
    </location>
</feature>
<feature type="compositionally biased region" description="Low complexity" evidence="8">
    <location>
        <begin position="201"/>
        <end position="211"/>
    </location>
</feature>
<comment type="caution">
    <text evidence="10">The sequence shown here is derived from an EMBL/GenBank/DDBJ whole genome shotgun (WGS) entry which is preliminary data.</text>
</comment>
<evidence type="ECO:0000256" key="1">
    <source>
        <dbReference type="ARBA" id="ARBA00004567"/>
    </source>
</evidence>
<name>A0A0N0NPR0_9EURO</name>
<dbReference type="PANTHER" id="PTHR38697:SF1">
    <property type="entry name" value="NUCLEAR PORE COMPLEX PROTEIN SIMILAR TO S. CEREVISIAE NUP2 (EUROFUNG)"/>
    <property type="match status" value="1"/>
</dbReference>
<gene>
    <name evidence="10" type="ORF">AB675_1942</name>
</gene>
<feature type="region of interest" description="Disordered" evidence="8">
    <location>
        <begin position="769"/>
        <end position="1234"/>
    </location>
</feature>
<dbReference type="CDD" id="cd13170">
    <property type="entry name" value="RanBD_NUP50"/>
    <property type="match status" value="1"/>
</dbReference>
<protein>
    <recommendedName>
        <fullName evidence="9">RanBD1 domain-containing protein</fullName>
    </recommendedName>
</protein>
<dbReference type="VEuPathDB" id="FungiDB:AB675_1942"/>
<feature type="compositionally biased region" description="Polar residues" evidence="8">
    <location>
        <begin position="598"/>
        <end position="612"/>
    </location>
</feature>
<dbReference type="GO" id="GO:0051028">
    <property type="term" value="P:mRNA transport"/>
    <property type="evidence" value="ECO:0007669"/>
    <property type="project" value="UniProtKB-KW"/>
</dbReference>
<feature type="compositionally biased region" description="Polar residues" evidence="8">
    <location>
        <begin position="1295"/>
        <end position="1313"/>
    </location>
</feature>
<dbReference type="InterPro" id="IPR011993">
    <property type="entry name" value="PH-like_dom_sf"/>
</dbReference>
<dbReference type="PANTHER" id="PTHR38697">
    <property type="entry name" value="NUCLEAR PORE COMPLEX PROTEIN SIMILAR TO S. CEREVISIAE NUP2 (EUROFUNG)"/>
    <property type="match status" value="1"/>
</dbReference>
<dbReference type="Pfam" id="PF00638">
    <property type="entry name" value="Ran_BP1"/>
    <property type="match status" value="1"/>
</dbReference>
<feature type="compositionally biased region" description="Polar residues" evidence="8">
    <location>
        <begin position="61"/>
        <end position="75"/>
    </location>
</feature>
<keyword evidence="2" id="KW-0813">Transport</keyword>
<feature type="compositionally biased region" description="Polar residues" evidence="8">
    <location>
        <begin position="447"/>
        <end position="457"/>
    </location>
</feature>
<proteinExistence type="predicted"/>
<dbReference type="EMBL" id="LFJN01000006">
    <property type="protein sequence ID" value="KPI43041.1"/>
    <property type="molecule type" value="Genomic_DNA"/>
</dbReference>
<feature type="compositionally biased region" description="Low complexity" evidence="8">
    <location>
        <begin position="275"/>
        <end position="288"/>
    </location>
</feature>
<feature type="compositionally biased region" description="Low complexity" evidence="8">
    <location>
        <begin position="1164"/>
        <end position="1184"/>
    </location>
</feature>
<feature type="compositionally biased region" description="Low complexity" evidence="8">
    <location>
        <begin position="641"/>
        <end position="657"/>
    </location>
</feature>
<dbReference type="SMART" id="SM00160">
    <property type="entry name" value="RanBD"/>
    <property type="match status" value="1"/>
</dbReference>
<feature type="compositionally biased region" description="Basic and acidic residues" evidence="8">
    <location>
        <begin position="1105"/>
        <end position="1119"/>
    </location>
</feature>
<keyword evidence="6" id="KW-0906">Nuclear pore complex</keyword>
<evidence type="ECO:0000313" key="11">
    <source>
        <dbReference type="Proteomes" id="UP000038010"/>
    </source>
</evidence>
<evidence type="ECO:0000256" key="2">
    <source>
        <dbReference type="ARBA" id="ARBA00022448"/>
    </source>
</evidence>
<evidence type="ECO:0000256" key="7">
    <source>
        <dbReference type="ARBA" id="ARBA00023242"/>
    </source>
</evidence>
<feature type="compositionally biased region" description="Low complexity" evidence="8">
    <location>
        <begin position="800"/>
        <end position="833"/>
    </location>
</feature>
<dbReference type="GeneID" id="28733751"/>
<feature type="compositionally biased region" description="Basic and acidic residues" evidence="8">
    <location>
        <begin position="1083"/>
        <end position="1094"/>
    </location>
</feature>
<keyword evidence="7" id="KW-0539">Nucleus</keyword>
<feature type="compositionally biased region" description="Low complexity" evidence="8">
    <location>
        <begin position="1120"/>
        <end position="1131"/>
    </location>
</feature>
<feature type="compositionally biased region" description="Acidic residues" evidence="8">
    <location>
        <begin position="984"/>
        <end position="995"/>
    </location>
</feature>
<feature type="compositionally biased region" description="Polar residues" evidence="8">
    <location>
        <begin position="340"/>
        <end position="354"/>
    </location>
</feature>
<feature type="compositionally biased region" description="Polar residues" evidence="8">
    <location>
        <begin position="548"/>
        <end position="570"/>
    </location>
</feature>
<dbReference type="SUPFAM" id="SSF50729">
    <property type="entry name" value="PH domain-like"/>
    <property type="match status" value="1"/>
</dbReference>
<feature type="compositionally biased region" description="Polar residues" evidence="8">
    <location>
        <begin position="164"/>
        <end position="174"/>
    </location>
</feature>
<accession>A0A0N0NPR0</accession>
<evidence type="ECO:0000256" key="8">
    <source>
        <dbReference type="SAM" id="MobiDB-lite"/>
    </source>
</evidence>
<feature type="compositionally biased region" description="Polar residues" evidence="8">
    <location>
        <begin position="84"/>
        <end position="108"/>
    </location>
</feature>
<feature type="compositionally biased region" description="Low complexity" evidence="8">
    <location>
        <begin position="498"/>
        <end position="516"/>
    </location>
</feature>
<feature type="compositionally biased region" description="Polar residues" evidence="8">
    <location>
        <begin position="1188"/>
        <end position="1197"/>
    </location>
</feature>
<evidence type="ECO:0000256" key="3">
    <source>
        <dbReference type="ARBA" id="ARBA00022816"/>
    </source>
</evidence>
<evidence type="ECO:0000259" key="9">
    <source>
        <dbReference type="PROSITE" id="PS50196"/>
    </source>
</evidence>
<keyword evidence="4" id="KW-0653">Protein transport</keyword>
<dbReference type="InterPro" id="IPR015007">
    <property type="entry name" value="NUP2/50/61"/>
</dbReference>
<feature type="region of interest" description="Disordered" evidence="8">
    <location>
        <begin position="1"/>
        <end position="712"/>
    </location>
</feature>
<dbReference type="OrthoDB" id="185618at2759"/>
<dbReference type="Proteomes" id="UP000038010">
    <property type="component" value="Unassembled WGS sequence"/>
</dbReference>
<feature type="compositionally biased region" description="Low complexity" evidence="8">
    <location>
        <begin position="116"/>
        <end position="128"/>
    </location>
</feature>
<feature type="compositionally biased region" description="Acidic residues" evidence="8">
    <location>
        <begin position="1032"/>
        <end position="1072"/>
    </location>
</feature>
<feature type="compositionally biased region" description="Polar residues" evidence="8">
    <location>
        <begin position="220"/>
        <end position="250"/>
    </location>
</feature>
<feature type="domain" description="RanBD1" evidence="9">
    <location>
        <begin position="1324"/>
        <end position="1465"/>
    </location>
</feature>
<keyword evidence="5" id="KW-0811">Translocation</keyword>
<feature type="compositionally biased region" description="Polar residues" evidence="8">
    <location>
        <begin position="860"/>
        <end position="872"/>
    </location>
</feature>
<keyword evidence="3" id="KW-0509">mRNA transport</keyword>
<reference evidence="10 11" key="1">
    <citation type="submission" date="2015-06" db="EMBL/GenBank/DDBJ databases">
        <title>Draft genome of the ant-associated black yeast Phialophora attae CBS 131958.</title>
        <authorList>
            <person name="Moreno L.F."/>
            <person name="Stielow B.J."/>
            <person name="de Hoog S."/>
            <person name="Vicente V.A."/>
            <person name="Weiss V.A."/>
            <person name="de Vries M."/>
            <person name="Cruz L.M."/>
            <person name="Souza E.M."/>
        </authorList>
    </citation>
    <scope>NUCLEOTIDE SEQUENCE [LARGE SCALE GENOMIC DNA]</scope>
    <source>
        <strain evidence="10 11">CBS 131958</strain>
    </source>
</reference>
<dbReference type="InterPro" id="IPR053074">
    <property type="entry name" value="NPC_Nucleoporin"/>
</dbReference>
<organism evidence="10 11">
    <name type="scientific">Cyphellophora attinorum</name>
    <dbReference type="NCBI Taxonomy" id="1664694"/>
    <lineage>
        <taxon>Eukaryota</taxon>
        <taxon>Fungi</taxon>
        <taxon>Dikarya</taxon>
        <taxon>Ascomycota</taxon>
        <taxon>Pezizomycotina</taxon>
        <taxon>Eurotiomycetes</taxon>
        <taxon>Chaetothyriomycetidae</taxon>
        <taxon>Chaetothyriales</taxon>
        <taxon>Cyphellophoraceae</taxon>
        <taxon>Cyphellophora</taxon>
    </lineage>
</organism>
<feature type="compositionally biased region" description="Polar residues" evidence="8">
    <location>
        <begin position="362"/>
        <end position="413"/>
    </location>
</feature>
<dbReference type="RefSeq" id="XP_018003004.1">
    <property type="nucleotide sequence ID" value="XM_018141871.1"/>
</dbReference>
<evidence type="ECO:0000256" key="5">
    <source>
        <dbReference type="ARBA" id="ARBA00023010"/>
    </source>
</evidence>
<comment type="subcellular location">
    <subcellularLocation>
        <location evidence="1">Nucleus</location>
        <location evidence="1">Nuclear pore complex</location>
    </subcellularLocation>
</comment>
<feature type="compositionally biased region" description="Low complexity" evidence="8">
    <location>
        <begin position="1314"/>
        <end position="1330"/>
    </location>
</feature>
<keyword evidence="11" id="KW-1185">Reference proteome</keyword>
<dbReference type="GO" id="GO:0015031">
    <property type="term" value="P:protein transport"/>
    <property type="evidence" value="ECO:0007669"/>
    <property type="project" value="UniProtKB-KW"/>
</dbReference>
<dbReference type="STRING" id="1664694.A0A0N0NPR0"/>
<evidence type="ECO:0000313" key="10">
    <source>
        <dbReference type="EMBL" id="KPI43041.1"/>
    </source>
</evidence>
<feature type="region of interest" description="Disordered" evidence="8">
    <location>
        <begin position="1295"/>
        <end position="1343"/>
    </location>
</feature>
<feature type="compositionally biased region" description="Polar residues" evidence="8">
    <location>
        <begin position="465"/>
        <end position="480"/>
    </location>
</feature>
<sequence>MSGKRTAQEYITKENGSQFLDGAFDDKPRQATAAQMSARKTATPRGRLNRAGTPQRRFPPSANTTPFNPTQSFGNVGNGVAFGQQHTDTSATPGGFNFTATTDNNPFANISFAPVNGNNSFNAGNQNSESEREENPGATKRRNSAQGNTDHVAKPKWSGFTPLPSANNNTSQGFTFGASQSQAQADLSQNSTNPFGGLFGASSSAAPAVQSPAPPAQNFPFGQTNPTSSTPSFGFGNTNGTQQSSSNMFGQSNNNSTSQNAAPQSPAPSGFSFGAPAATPQQSQASAPIFSFGATATSTPQQPAGAPVFSFGGAAASTPQQSTPAPVFSFGATPAKPAAPQQSTSFTFGQSASETPAKPAAPQQTTSFTFGQTAGDTQQSSLNGNVASPTTTEPSKQVFSFGNQPETPKSSNLFGAPPASEPAKPVFQFGATAQAPAEQAAPKSSVFFGNTSQNNAEQPKFSFGAPQNNAVSQPEKSSTPFGGFKFGQASSTQTEPAPSVFSPTTNPTTTKPETSTIAGDTPGPKFASLEQSDTAKTNSPLVFGNGATAGTSVTQTPSLFGTSLASQVSAPSAGVLSSKPTPGLFGSLYGDSPAPSPMSMSNLTPQAETSAQAAAKPPISSGGLFTPAAPKPTTVSSEGSPQKTTTQTTAANTAPKKSLFGTLSQPAPAALTQKSSAQTSAAPSRSTEPAPTQRQVYTKSPSRVPPFLNGEGFKEYDNNWRLRALNREFKRKIEEWDADRFDIENLIKHYVSARAAVGGDVGLYQRAVAGSKRKNDEPEDEDVPPQYKKARFADVPEDQPAPAASTGTSGASASAGPSAPSAFTGPSAPSAFAGPSMQRASAPAATPVAPKPVSPAKATSMFSNMIPASSTKAIEEPDPSKPKNPFASVPRMPETDTAAFPSALTAFAGQTPKKPMSNFFGQSSTSTSNVFGQSSATPSVFFGKSSSSTTPQKSPPKNSLFGSLGNSASVSEKPKNNKRKSMSDDEDEEEVVSEDESPRKRNKSGLQNGPVFSTTPASTKKTSIKFRGPFEQDSDEDEPENQTGEDSDFAPNAEESDSNDSESDEGGSDSEEAVNTAQQEESETSRASDEDHSQEIQNNPNKGKSLFDRIEKPAGKPEEATSATQPATTTPGIKWSAPKSSGLTPEAPEFSPITPGTIRSPYKPATTFNFTPTPATKAPAEPGASVLQGGSASSSFTKFEGMFGSRPSTPEPEKVAKPAEAPTSTPAAGDQTWKQGSPIKFNAEVIPPSPQPYTPVTPALFGRLAGTQTTGGEGSNTNSLGFGFGKHLAPTSGISSGISSRATSPGLTDNESVADTNTDNEAADAAPADPQQNLMESRPGEENDNVLFEVRAKALLMTPNEARAKELKLKPNVWESIAMGNFRVLQDKTSKRVRVVLRAEPSSNVAINSYLHRDIEYKTRDQGSKSGSGAVAGRFDYKGGLENIVLKVRSPELAQQIADLLEKHK</sequence>